<accession>A0A1J5RNI0</accession>
<comment type="caution">
    <text evidence="2">The sequence shown here is derived from an EMBL/GenBank/DDBJ whole genome shotgun (WGS) entry which is preliminary data.</text>
</comment>
<proteinExistence type="predicted"/>
<reference evidence="2" key="1">
    <citation type="submission" date="2016-10" db="EMBL/GenBank/DDBJ databases">
        <title>Sequence of Gallionella enrichment culture.</title>
        <authorList>
            <person name="Poehlein A."/>
            <person name="Muehling M."/>
            <person name="Daniel R."/>
        </authorList>
    </citation>
    <scope>NUCLEOTIDE SEQUENCE</scope>
</reference>
<name>A0A1J5RNI0_9ZZZZ</name>
<evidence type="ECO:0000256" key="1">
    <source>
        <dbReference type="SAM" id="Phobius"/>
    </source>
</evidence>
<feature type="transmembrane region" description="Helical" evidence="1">
    <location>
        <begin position="165"/>
        <end position="186"/>
    </location>
</feature>
<feature type="transmembrane region" description="Helical" evidence="1">
    <location>
        <begin position="30"/>
        <end position="48"/>
    </location>
</feature>
<dbReference type="EMBL" id="MLJW01000130">
    <property type="protein sequence ID" value="OIQ97606.1"/>
    <property type="molecule type" value="Genomic_DNA"/>
</dbReference>
<evidence type="ECO:0000313" key="2">
    <source>
        <dbReference type="EMBL" id="OIQ97606.1"/>
    </source>
</evidence>
<sequence>MNILELILQNIWAPNLLSIPSPSLPVPANWLIPPILWLAILHGVISLIRGQNLAWLWTKIYQSVVWFGTRLSEALAFPEPRPMGNIIAEFGAAITHLAFAIYFLVYGLTVVLMGVVHLRDKPLPAILLIVVGFCVALAGRYYLVQFFKAKRKLLTFWTQYPKSKTWALTSLAGFTAALCITIWVMLEVVPQ</sequence>
<protein>
    <submittedName>
        <fullName evidence="2">Uncharacterized protein</fullName>
    </submittedName>
</protein>
<keyword evidence="1" id="KW-1133">Transmembrane helix</keyword>
<gene>
    <name evidence="2" type="ORF">GALL_203650</name>
</gene>
<feature type="transmembrane region" description="Helical" evidence="1">
    <location>
        <begin position="122"/>
        <end position="144"/>
    </location>
</feature>
<organism evidence="2">
    <name type="scientific">mine drainage metagenome</name>
    <dbReference type="NCBI Taxonomy" id="410659"/>
    <lineage>
        <taxon>unclassified sequences</taxon>
        <taxon>metagenomes</taxon>
        <taxon>ecological metagenomes</taxon>
    </lineage>
</organism>
<feature type="transmembrane region" description="Helical" evidence="1">
    <location>
        <begin position="90"/>
        <end position="116"/>
    </location>
</feature>
<keyword evidence="1" id="KW-0472">Membrane</keyword>
<dbReference type="AlphaFoldDB" id="A0A1J5RNI0"/>
<keyword evidence="1" id="KW-0812">Transmembrane</keyword>